<evidence type="ECO:0000313" key="13">
    <source>
        <dbReference type="Proteomes" id="UP000095284"/>
    </source>
</evidence>
<dbReference type="NCBIfam" id="TIGR00446">
    <property type="entry name" value="nop2p"/>
    <property type="match status" value="1"/>
</dbReference>
<name>A0A1I7SWJ8_BURXY</name>
<dbReference type="Gene3D" id="3.40.50.150">
    <property type="entry name" value="Vaccinia Virus protein VP39"/>
    <property type="match status" value="1"/>
</dbReference>
<dbReference type="GO" id="GO:0005730">
    <property type="term" value="C:nucleolus"/>
    <property type="evidence" value="ECO:0007669"/>
    <property type="project" value="UniProtKB-SubCell"/>
</dbReference>
<evidence type="ECO:0000256" key="1">
    <source>
        <dbReference type="ARBA" id="ARBA00004604"/>
    </source>
</evidence>
<dbReference type="GO" id="GO:0003723">
    <property type="term" value="F:RNA binding"/>
    <property type="evidence" value="ECO:0007669"/>
    <property type="project" value="UniProtKB-UniRule"/>
</dbReference>
<dbReference type="WBParaSite" id="BXY_1742900.1">
    <property type="protein sequence ID" value="BXY_1742900.1"/>
    <property type="gene ID" value="BXY_1742900"/>
</dbReference>
<feature type="binding site" evidence="9">
    <location>
        <position position="362"/>
    </location>
    <ligand>
        <name>S-adenosyl-L-methionine</name>
        <dbReference type="ChEBI" id="CHEBI:59789"/>
    </ligand>
</feature>
<reference evidence="14" key="1">
    <citation type="submission" date="2016-11" db="UniProtKB">
        <authorList>
            <consortium name="WormBaseParasite"/>
        </authorList>
    </citation>
    <scope>IDENTIFICATION</scope>
</reference>
<dbReference type="PROSITE" id="PS51686">
    <property type="entry name" value="SAM_MT_RSMB_NOP"/>
    <property type="match status" value="1"/>
</dbReference>
<dbReference type="InterPro" id="IPR018314">
    <property type="entry name" value="RsmB/NOL1/NOP2-like_CS"/>
</dbReference>
<evidence type="ECO:0000256" key="8">
    <source>
        <dbReference type="ARBA" id="ARBA00023242"/>
    </source>
</evidence>
<keyword evidence="11" id="KW-0812">Transmembrane</keyword>
<feature type="binding site" evidence="9">
    <location>
        <begin position="311"/>
        <end position="317"/>
    </location>
    <ligand>
        <name>S-adenosyl-L-methionine</name>
        <dbReference type="ChEBI" id="CHEBI:59789"/>
    </ligand>
</feature>
<dbReference type="InterPro" id="IPR011023">
    <property type="entry name" value="Nop2p"/>
</dbReference>
<comment type="subcellular location">
    <subcellularLocation>
        <location evidence="1">Nucleus</location>
        <location evidence="1">Nucleolus</location>
    </subcellularLocation>
</comment>
<evidence type="ECO:0000256" key="9">
    <source>
        <dbReference type="PROSITE-ProRule" id="PRU01023"/>
    </source>
</evidence>
<dbReference type="FunFam" id="3.30.70.1170:FF:000009">
    <property type="entry name" value="Nucleolar protein-like"/>
    <property type="match status" value="1"/>
</dbReference>
<dbReference type="SUPFAM" id="SSF53335">
    <property type="entry name" value="S-adenosyl-L-methionine-dependent methyltransferases"/>
    <property type="match status" value="1"/>
</dbReference>
<evidence type="ECO:0000256" key="6">
    <source>
        <dbReference type="ARBA" id="ARBA00022691"/>
    </source>
</evidence>
<dbReference type="Gene3D" id="3.30.70.1170">
    <property type="entry name" value="Sun protein, domain 3"/>
    <property type="match status" value="1"/>
</dbReference>
<feature type="region of interest" description="Disordered" evidence="10">
    <location>
        <begin position="510"/>
        <end position="537"/>
    </location>
</feature>
<dbReference type="GO" id="GO:0070475">
    <property type="term" value="P:rRNA base methylation"/>
    <property type="evidence" value="ECO:0007669"/>
    <property type="project" value="TreeGrafter"/>
</dbReference>
<dbReference type="GO" id="GO:0000470">
    <property type="term" value="P:maturation of LSU-rRNA"/>
    <property type="evidence" value="ECO:0007669"/>
    <property type="project" value="TreeGrafter"/>
</dbReference>
<keyword evidence="4 9" id="KW-0489">Methyltransferase</keyword>
<proteinExistence type="inferred from homology"/>
<dbReference type="GO" id="GO:0009383">
    <property type="term" value="F:rRNA (cytosine-C5-)-methyltransferase activity"/>
    <property type="evidence" value="ECO:0007669"/>
    <property type="project" value="TreeGrafter"/>
</dbReference>
<keyword evidence="6 9" id="KW-0949">S-adenosyl-L-methionine</keyword>
<dbReference type="InterPro" id="IPR049560">
    <property type="entry name" value="MeTrfase_RsmB-F_NOP2_cat"/>
</dbReference>
<dbReference type="Pfam" id="PF01189">
    <property type="entry name" value="Methyltr_RsmB-F"/>
    <property type="match status" value="1"/>
</dbReference>
<feature type="compositionally biased region" description="Acidic residues" evidence="10">
    <location>
        <begin position="59"/>
        <end position="101"/>
    </location>
</feature>
<evidence type="ECO:0000313" key="14">
    <source>
        <dbReference type="WBParaSite" id="BXY_1742900.1"/>
    </source>
</evidence>
<protein>
    <submittedName>
        <fullName evidence="14">SAM_MT_RSMB_NOP domain-containing protein</fullName>
    </submittedName>
</protein>
<evidence type="ECO:0000256" key="5">
    <source>
        <dbReference type="ARBA" id="ARBA00022679"/>
    </source>
</evidence>
<dbReference type="PRINTS" id="PR02008">
    <property type="entry name" value="RCMTFAMILY"/>
</dbReference>
<dbReference type="AlphaFoldDB" id="A0A1I7SWJ8"/>
<feature type="compositionally biased region" description="Basic residues" evidence="10">
    <location>
        <begin position="1"/>
        <end position="18"/>
    </location>
</feature>
<evidence type="ECO:0000256" key="2">
    <source>
        <dbReference type="ARBA" id="ARBA00007494"/>
    </source>
</evidence>
<keyword evidence="8" id="KW-0539">Nucleus</keyword>
<dbReference type="CDD" id="cd02440">
    <property type="entry name" value="AdoMet_MTases"/>
    <property type="match status" value="1"/>
</dbReference>
<evidence type="ECO:0000256" key="11">
    <source>
        <dbReference type="SAM" id="Phobius"/>
    </source>
</evidence>
<evidence type="ECO:0000256" key="3">
    <source>
        <dbReference type="ARBA" id="ARBA00022517"/>
    </source>
</evidence>
<sequence>MIKKKAGGPKKTVAKKAQVKPVAKERGKSSKRQKSAKSVEDDQQEEQVVAQKKLKLFEEEQDSDDLQDNFSGESDEGLDHDDDDGNDSENSDVSDDDDGEMEIEKKSKKLRAKQRKDAQLAEEELQLNVANTATYELPTVEEAEQELKSTMDLQMVKERIQEIVEVLGDFNNRRQEGRSRADYLKVLKMALLSYYSDYNEFLMEKFMELFPNPTELMEFIDASDQPRPVTIRANPLKTRRGDLARSLISRGMNVDPAAKWTKVGLVVYDSQVPVGATPEYLSGHYTIQGLCSFLPVMALAPQPEERVLDMCAAPGGKTSHIASLMKNTGILFANDFNPNRLKAVVGNLHRMGVNNSIVSNLDGAEYAKIQPQSFDRVLLDAPCSGTGVIWKDHSVKSSKDEEDIKARYVTQRRLLLAAIDSVDAKSKTGGYVVYSTCSVLVEENEAVVQYALEKRNVKLVPMGLDVGVQGFTKYRQYRFHPSMSETRRYYPHVHNIDGFFVSKLKKLSNDVKKPKEKQNGETEKKEETKKPQKKWKGNNKQKNIINVVLTIIVTLCCVPVFMAICDMSLHYHIERFNRNS</sequence>
<evidence type="ECO:0000256" key="10">
    <source>
        <dbReference type="SAM" id="MobiDB-lite"/>
    </source>
</evidence>
<evidence type="ECO:0000256" key="7">
    <source>
        <dbReference type="ARBA" id="ARBA00022884"/>
    </source>
</evidence>
<dbReference type="InterPro" id="IPR023267">
    <property type="entry name" value="RCMT"/>
</dbReference>
<feature type="domain" description="SAM-dependent MTase RsmB/NOP-type" evidence="12">
    <location>
        <begin position="219"/>
        <end position="507"/>
    </location>
</feature>
<evidence type="ECO:0000259" key="12">
    <source>
        <dbReference type="PROSITE" id="PS51686"/>
    </source>
</evidence>
<feature type="active site" description="Nucleophile" evidence="9">
    <location>
        <position position="437"/>
    </location>
</feature>
<dbReference type="Proteomes" id="UP000095284">
    <property type="component" value="Unplaced"/>
</dbReference>
<feature type="compositionally biased region" description="Basic and acidic residues" evidence="10">
    <location>
        <begin position="510"/>
        <end position="530"/>
    </location>
</feature>
<dbReference type="eggNOG" id="KOG1122">
    <property type="taxonomic scope" value="Eukaryota"/>
</dbReference>
<keyword evidence="3" id="KW-0690">Ribosome biogenesis</keyword>
<feature type="transmembrane region" description="Helical" evidence="11">
    <location>
        <begin position="544"/>
        <end position="565"/>
    </location>
</feature>
<keyword evidence="11" id="KW-0472">Membrane</keyword>
<dbReference type="PRINTS" id="PR02012">
    <property type="entry name" value="RCMTNOP2"/>
</dbReference>
<comment type="similarity">
    <text evidence="2 9">Belongs to the class I-like SAM-binding methyltransferase superfamily. RsmB/NOP family.</text>
</comment>
<accession>A0A1I7SWJ8</accession>
<dbReference type="InterPro" id="IPR001678">
    <property type="entry name" value="MeTrfase_RsmB-F_NOP2_dom"/>
</dbReference>
<feature type="region of interest" description="Disordered" evidence="10">
    <location>
        <begin position="1"/>
        <end position="101"/>
    </location>
</feature>
<dbReference type="InterPro" id="IPR029063">
    <property type="entry name" value="SAM-dependent_MTases_sf"/>
</dbReference>
<dbReference type="PANTHER" id="PTHR22807">
    <property type="entry name" value="NOP2 YEAST -RELATED NOL1/NOP2/FMU SUN DOMAIN-CONTAINING"/>
    <property type="match status" value="1"/>
</dbReference>
<organism evidence="13 14">
    <name type="scientific">Bursaphelenchus xylophilus</name>
    <name type="common">Pinewood nematode worm</name>
    <name type="synonym">Aphelenchoides xylophilus</name>
    <dbReference type="NCBI Taxonomy" id="6326"/>
    <lineage>
        <taxon>Eukaryota</taxon>
        <taxon>Metazoa</taxon>
        <taxon>Ecdysozoa</taxon>
        <taxon>Nematoda</taxon>
        <taxon>Chromadorea</taxon>
        <taxon>Rhabditida</taxon>
        <taxon>Tylenchina</taxon>
        <taxon>Tylenchomorpha</taxon>
        <taxon>Aphelenchoidea</taxon>
        <taxon>Aphelenchoididae</taxon>
        <taxon>Bursaphelenchus</taxon>
    </lineage>
</organism>
<keyword evidence="7 9" id="KW-0694">RNA-binding</keyword>
<feature type="binding site" evidence="9">
    <location>
        <position position="335"/>
    </location>
    <ligand>
        <name>S-adenosyl-L-methionine</name>
        <dbReference type="ChEBI" id="CHEBI:59789"/>
    </ligand>
</feature>
<dbReference type="InterPro" id="IPR023273">
    <property type="entry name" value="RCMT_NOP2"/>
</dbReference>
<keyword evidence="5 9" id="KW-0808">Transferase</keyword>
<dbReference type="PROSITE" id="PS01153">
    <property type="entry name" value="NOL1_NOP2_SUN"/>
    <property type="match status" value="1"/>
</dbReference>
<keyword evidence="11" id="KW-1133">Transmembrane helix</keyword>
<feature type="binding site" evidence="9">
    <location>
        <position position="380"/>
    </location>
    <ligand>
        <name>S-adenosyl-L-methionine</name>
        <dbReference type="ChEBI" id="CHEBI:59789"/>
    </ligand>
</feature>
<evidence type="ECO:0000256" key="4">
    <source>
        <dbReference type="ARBA" id="ARBA00022603"/>
    </source>
</evidence>
<dbReference type="PANTHER" id="PTHR22807:SF30">
    <property type="entry name" value="28S RRNA (CYTOSINE(4447)-C(5))-METHYLTRANSFERASE-RELATED"/>
    <property type="match status" value="1"/>
</dbReference>